<evidence type="ECO:0000313" key="1">
    <source>
        <dbReference type="EMBL" id="KAK9199355.1"/>
    </source>
</evidence>
<dbReference type="Proteomes" id="UP001428341">
    <property type="component" value="Unassembled WGS sequence"/>
</dbReference>
<dbReference type="EMBL" id="JBCGBO010000005">
    <property type="protein sequence ID" value="KAK9199355.1"/>
    <property type="molecule type" value="Genomic_DNA"/>
</dbReference>
<accession>A0AAP0QLS8</accession>
<gene>
    <name evidence="1" type="ORF">WN944_014546</name>
</gene>
<sequence>MELWESDFASIAKATDNFSSYNKLGDIIFGPVSKVILWHSAKIRSYFLLILTNRHIYGT</sequence>
<name>A0AAP0QLS8_9ROSI</name>
<proteinExistence type="predicted"/>
<protein>
    <submittedName>
        <fullName evidence="1">Uncharacterized protein</fullName>
    </submittedName>
</protein>
<comment type="caution">
    <text evidence="1">The sequence shown here is derived from an EMBL/GenBank/DDBJ whole genome shotgun (WGS) entry which is preliminary data.</text>
</comment>
<keyword evidence="2" id="KW-1185">Reference proteome</keyword>
<dbReference type="AlphaFoldDB" id="A0AAP0QLS8"/>
<evidence type="ECO:0000313" key="2">
    <source>
        <dbReference type="Proteomes" id="UP001428341"/>
    </source>
</evidence>
<reference evidence="1 2" key="1">
    <citation type="submission" date="2024-05" db="EMBL/GenBank/DDBJ databases">
        <title>Haplotype-resolved chromosome-level genome assembly of Huyou (Citrus changshanensis).</title>
        <authorList>
            <person name="Miao C."/>
            <person name="Chen W."/>
            <person name="Wu Y."/>
            <person name="Wang L."/>
            <person name="Zhao S."/>
            <person name="Grierson D."/>
            <person name="Xu C."/>
            <person name="Chen K."/>
        </authorList>
    </citation>
    <scope>NUCLEOTIDE SEQUENCE [LARGE SCALE GENOMIC DNA]</scope>
    <source>
        <strain evidence="1">01-14</strain>
        <tissue evidence="1">Leaf</tissue>
    </source>
</reference>
<organism evidence="1 2">
    <name type="scientific">Citrus x changshan-huyou</name>
    <dbReference type="NCBI Taxonomy" id="2935761"/>
    <lineage>
        <taxon>Eukaryota</taxon>
        <taxon>Viridiplantae</taxon>
        <taxon>Streptophyta</taxon>
        <taxon>Embryophyta</taxon>
        <taxon>Tracheophyta</taxon>
        <taxon>Spermatophyta</taxon>
        <taxon>Magnoliopsida</taxon>
        <taxon>eudicotyledons</taxon>
        <taxon>Gunneridae</taxon>
        <taxon>Pentapetalae</taxon>
        <taxon>rosids</taxon>
        <taxon>malvids</taxon>
        <taxon>Sapindales</taxon>
        <taxon>Rutaceae</taxon>
        <taxon>Aurantioideae</taxon>
        <taxon>Citrus</taxon>
    </lineage>
</organism>